<comment type="caution">
    <text evidence="1">The sequence shown here is derived from an EMBL/GenBank/DDBJ whole genome shotgun (WGS) entry which is preliminary data.</text>
</comment>
<dbReference type="Proteomes" id="UP000664940">
    <property type="component" value="Unassembled WGS sequence"/>
</dbReference>
<dbReference type="EMBL" id="JABVXQ010000011">
    <property type="protein sequence ID" value="KAF6086233.1"/>
    <property type="molecule type" value="Genomic_DNA"/>
</dbReference>
<reference evidence="1 2" key="1">
    <citation type="journal article" date="2020" name="Nature">
        <title>Six reference-quality genomes reveal evolution of bat adaptations.</title>
        <authorList>
            <person name="Jebb D."/>
            <person name="Huang Z."/>
            <person name="Pippel M."/>
            <person name="Hughes G.M."/>
            <person name="Lavrichenko K."/>
            <person name="Devanna P."/>
            <person name="Winkler S."/>
            <person name="Jermiin L.S."/>
            <person name="Skirmuntt E.C."/>
            <person name="Katzourakis A."/>
            <person name="Burkitt-Gray L."/>
            <person name="Ray D.A."/>
            <person name="Sullivan K.A.M."/>
            <person name="Roscito J.G."/>
            <person name="Kirilenko B.M."/>
            <person name="Davalos L.M."/>
            <person name="Corthals A.P."/>
            <person name="Power M.L."/>
            <person name="Jones G."/>
            <person name="Ransome R.D."/>
            <person name="Dechmann D.K.N."/>
            <person name="Locatelli A.G."/>
            <person name="Puechmaille S.J."/>
            <person name="Fedrigo O."/>
            <person name="Jarvis E.D."/>
            <person name="Hiller M."/>
            <person name="Vernes S.C."/>
            <person name="Myers E.W."/>
            <person name="Teeling E.C."/>
        </authorList>
    </citation>
    <scope>NUCLEOTIDE SEQUENCE [LARGE SCALE GENOMIC DNA]</scope>
    <source>
        <strain evidence="1">Bat1K_MPI-CBG_1</strain>
    </source>
</reference>
<accession>A0A833Z475</accession>
<name>A0A833Z475_9CHIR</name>
<sequence length="219" mass="24010">MPLQALLSLLSKESFYWCLPNVICKLRVPKCSVKVCCPCRLGWLHGDPPWRGLQGPGSTPLVRQTWTSSCLGLGGQSWALYPFQKLRGTCGREHLALVGGRDGRPALLCRSGAGTLRPESACCLRGVLVLGAESGISGVCPGEPFSVVRSRPQAWLWESFLVPAQRLQVAAPLLAWPRGCRRGVLSVREEWGEQTQESHTWVGSVFQGALTGRTRWRSC</sequence>
<organism evidence="1 2">
    <name type="scientific">Phyllostomus discolor</name>
    <name type="common">pale spear-nosed bat</name>
    <dbReference type="NCBI Taxonomy" id="89673"/>
    <lineage>
        <taxon>Eukaryota</taxon>
        <taxon>Metazoa</taxon>
        <taxon>Chordata</taxon>
        <taxon>Craniata</taxon>
        <taxon>Vertebrata</taxon>
        <taxon>Euteleostomi</taxon>
        <taxon>Mammalia</taxon>
        <taxon>Eutheria</taxon>
        <taxon>Laurasiatheria</taxon>
        <taxon>Chiroptera</taxon>
        <taxon>Yangochiroptera</taxon>
        <taxon>Phyllostomidae</taxon>
        <taxon>Phyllostominae</taxon>
        <taxon>Phyllostomus</taxon>
    </lineage>
</organism>
<dbReference type="AlphaFoldDB" id="A0A833Z475"/>
<evidence type="ECO:0000313" key="2">
    <source>
        <dbReference type="Proteomes" id="UP000664940"/>
    </source>
</evidence>
<protein>
    <submittedName>
        <fullName evidence="1">Uncharacterized protein</fullName>
    </submittedName>
</protein>
<gene>
    <name evidence="1" type="ORF">HJG60_008428</name>
</gene>
<evidence type="ECO:0000313" key="1">
    <source>
        <dbReference type="EMBL" id="KAF6086233.1"/>
    </source>
</evidence>
<proteinExistence type="predicted"/>